<protein>
    <submittedName>
        <fullName evidence="7">Lamin tail domain-containing protein</fullName>
    </submittedName>
</protein>
<proteinExistence type="predicted"/>
<keyword evidence="2" id="KW-0677">Repeat</keyword>
<feature type="chain" id="PRO_5045809424" evidence="5">
    <location>
        <begin position="24"/>
        <end position="1186"/>
    </location>
</feature>
<dbReference type="PANTHER" id="PTHR42834:SF1">
    <property type="entry name" value="ENDONUCLEASE_EXONUCLEASE_PHOSPHATASE FAMILY PROTEIN (AFU_ORTHOLOGUE AFUA_3G09210)"/>
    <property type="match status" value="1"/>
</dbReference>
<dbReference type="EMBL" id="JBHRYA010000001">
    <property type="protein sequence ID" value="MFC3714749.1"/>
    <property type="molecule type" value="Genomic_DNA"/>
</dbReference>
<dbReference type="RefSeq" id="WP_386741696.1">
    <property type="nucleotide sequence ID" value="NZ_JBHRYA010000001.1"/>
</dbReference>
<dbReference type="Pfam" id="PF03372">
    <property type="entry name" value="Exo_endo_phos"/>
    <property type="match status" value="1"/>
</dbReference>
<dbReference type="InterPro" id="IPR038081">
    <property type="entry name" value="CalX-like_sf"/>
</dbReference>
<dbReference type="PROSITE" id="PS51841">
    <property type="entry name" value="LTD"/>
    <property type="match status" value="1"/>
</dbReference>
<dbReference type="InterPro" id="IPR013783">
    <property type="entry name" value="Ig-like_fold"/>
</dbReference>
<sequence>MNRFARRLALALLLSCGVSAAHAQVVISQVYGGGGNSGATWKSDFIELHNNGTEAVSVDGWSVQYASSSGSSWQVTPLAGSIGPGGYYLVKQADGNGGTVDLPTPDATGGIAMSGSNGKVALSESTTALGGTCPTGNVDFVGYGSANCSEGSDAAPGLSNTTAALRNGGGCTDTNVNGADFTSGTPDPRNSASPPNLCAGGGQPVLTVANVGLAEGNSGNTAFDFVLSLSEPAGAGGVSFDVSTSDGTATAGSDYVAIATTAMTIAEGDDSASVTVQVIGDTDNEADETFFVDVSNVTGALPASLQATGTILSDDFNIVPVHAIQGAGASSPLLGQTVITSAIVTAVRNNGFFIQMPDAEADANPLTSEGVFVFTSAAPSADVVVGNRVQVRGEVQEYVPSQDPTQPPLTELGGSPVVTLVSTGNPLPAPIELTATFPDPAGDFDQLERLEGMRVTAASLTVNTPTLGSVSETNATATSNGVFHAVVTGVARAYRQPGVQQPDPLPAGSPAGVPRWNTNPEVVAVSSRALGGDTADVMSGCLVTGATGPLDYTFRRYTIYPETSVQVDCSTVALPAPALAPGADDVAIASFNMERFFDDTNDPAVGEPVLTPLAYQTRLDKASMAIRDYLHAPDIVALQEIENLTVLQAIAARISEDAVASGQPDPQYAAYLEEGNDVGGIDVGYLVSTAEVGAGIPRVQVLGVTQEGKATTWIEPDGDTSLLNDRPPLLLQAQVNFADGRSLPLAAIVVHQRSLNSAEEDSTSGVRVRAKRQEQAKFLANLVQGRQAANPSERLVVLGDFNAFEFNDGYGDSMGTVTGLPSADDTTVVPGDGADLVDPDLYDLTFLNTPDVSYSYAFDGNIQSLDHVLANAALMNAADVDTLSVSHARINADFPAVARNATDSPTRLSDHDPTLLLLRLKAAQSADLHVAAGVSPGSVLPGETATFTVDVGNAGPDAAAFAAVAFVFDQAVEPVVTPAAGWACSPPDTTTTTTVTCTIDTLAAGATQQFSLAVTAAAAQAGTTLGLAAAVQSQTPDPVEGNDNAQAALQVLLPPQVDLSLSIDGPATLPRNAFRAEYAFTLANNGGIAAAQPVLVIEGNTMTATASVAAPAGWHCSKQYNGGPRSASFTCTATSLAAGASVDFAVKVNARPTPAGRVITVQGSATSPTPDANPGDNQASFGTSVL</sequence>
<dbReference type="InterPro" id="IPR001434">
    <property type="entry name" value="OmcB-like_DUF11"/>
</dbReference>
<dbReference type="Gene3D" id="3.60.10.10">
    <property type="entry name" value="Endonuclease/exonuclease/phosphatase"/>
    <property type="match status" value="1"/>
</dbReference>
<dbReference type="SUPFAM" id="SSF141072">
    <property type="entry name" value="CalX-like"/>
    <property type="match status" value="1"/>
</dbReference>
<keyword evidence="8" id="KW-1185">Reference proteome</keyword>
<dbReference type="Pfam" id="PF00932">
    <property type="entry name" value="LTD"/>
    <property type="match status" value="1"/>
</dbReference>
<accession>A0ABV7XJ38</accession>
<keyword evidence="3" id="KW-0106">Calcium</keyword>
<evidence type="ECO:0000313" key="7">
    <source>
        <dbReference type="EMBL" id="MFC3714749.1"/>
    </source>
</evidence>
<feature type="signal peptide" evidence="5">
    <location>
        <begin position="1"/>
        <end position="23"/>
    </location>
</feature>
<evidence type="ECO:0000256" key="1">
    <source>
        <dbReference type="ARBA" id="ARBA00022729"/>
    </source>
</evidence>
<dbReference type="Pfam" id="PF01345">
    <property type="entry name" value="DUF11"/>
    <property type="match status" value="1"/>
</dbReference>
<feature type="compositionally biased region" description="Polar residues" evidence="4">
    <location>
        <begin position="177"/>
        <end position="194"/>
    </location>
</feature>
<organism evidence="7 8">
    <name type="scientific">Luteimonas soli</name>
    <dbReference type="NCBI Taxonomy" id="1648966"/>
    <lineage>
        <taxon>Bacteria</taxon>
        <taxon>Pseudomonadati</taxon>
        <taxon>Pseudomonadota</taxon>
        <taxon>Gammaproteobacteria</taxon>
        <taxon>Lysobacterales</taxon>
        <taxon>Lysobacteraceae</taxon>
        <taxon>Luteimonas</taxon>
    </lineage>
</organism>
<dbReference type="InterPro" id="IPR036415">
    <property type="entry name" value="Lamin_tail_dom_sf"/>
</dbReference>
<evidence type="ECO:0000256" key="2">
    <source>
        <dbReference type="ARBA" id="ARBA00022737"/>
    </source>
</evidence>
<dbReference type="InterPro" id="IPR005135">
    <property type="entry name" value="Endo/exonuclease/phosphatase"/>
</dbReference>
<comment type="caution">
    <text evidence="7">The sequence shown here is derived from an EMBL/GenBank/DDBJ whole genome shotgun (WGS) entry which is preliminary data.</text>
</comment>
<evidence type="ECO:0000256" key="4">
    <source>
        <dbReference type="SAM" id="MobiDB-lite"/>
    </source>
</evidence>
<feature type="domain" description="LTD" evidence="6">
    <location>
        <begin position="17"/>
        <end position="185"/>
    </location>
</feature>
<name>A0ABV7XJ38_9GAMM</name>
<reference evidence="8" key="1">
    <citation type="journal article" date="2019" name="Int. J. Syst. Evol. Microbiol.">
        <title>The Global Catalogue of Microorganisms (GCM) 10K type strain sequencing project: providing services to taxonomists for standard genome sequencing and annotation.</title>
        <authorList>
            <consortium name="The Broad Institute Genomics Platform"/>
            <consortium name="The Broad Institute Genome Sequencing Center for Infectious Disease"/>
            <person name="Wu L."/>
            <person name="Ma J."/>
        </authorList>
    </citation>
    <scope>NUCLEOTIDE SEQUENCE [LARGE SCALE GENOMIC DNA]</scope>
    <source>
        <strain evidence="8">KCTC 42441</strain>
    </source>
</reference>
<dbReference type="SUPFAM" id="SSF56219">
    <property type="entry name" value="DNase I-like"/>
    <property type="match status" value="1"/>
</dbReference>
<evidence type="ECO:0000259" key="6">
    <source>
        <dbReference type="PROSITE" id="PS51841"/>
    </source>
</evidence>
<dbReference type="InterPro" id="IPR003644">
    <property type="entry name" value="Calx_beta"/>
</dbReference>
<dbReference type="Pfam" id="PF03160">
    <property type="entry name" value="Calx-beta"/>
    <property type="match status" value="1"/>
</dbReference>
<evidence type="ECO:0000256" key="5">
    <source>
        <dbReference type="SAM" id="SignalP"/>
    </source>
</evidence>
<dbReference type="InterPro" id="IPR036691">
    <property type="entry name" value="Endo/exonu/phosph_ase_sf"/>
</dbReference>
<dbReference type="SUPFAM" id="SSF74853">
    <property type="entry name" value="Lamin A/C globular tail domain"/>
    <property type="match status" value="1"/>
</dbReference>
<gene>
    <name evidence="7" type="ORF">ACFONC_01075</name>
</gene>
<feature type="region of interest" description="Disordered" evidence="4">
    <location>
        <begin position="177"/>
        <end position="199"/>
    </location>
</feature>
<dbReference type="CDD" id="cd04486">
    <property type="entry name" value="YhcR_OBF_like"/>
    <property type="match status" value="1"/>
</dbReference>
<dbReference type="Gene3D" id="2.60.40.10">
    <property type="entry name" value="Immunoglobulins"/>
    <property type="match status" value="1"/>
</dbReference>
<evidence type="ECO:0000256" key="3">
    <source>
        <dbReference type="ARBA" id="ARBA00022837"/>
    </source>
</evidence>
<feature type="region of interest" description="Disordered" evidence="4">
    <location>
        <begin position="1161"/>
        <end position="1186"/>
    </location>
</feature>
<dbReference type="Gene3D" id="2.60.40.2030">
    <property type="match status" value="1"/>
</dbReference>
<dbReference type="Proteomes" id="UP001595705">
    <property type="component" value="Unassembled WGS sequence"/>
</dbReference>
<dbReference type="InterPro" id="IPR001322">
    <property type="entry name" value="Lamin_tail_dom"/>
</dbReference>
<keyword evidence="1 5" id="KW-0732">Signal</keyword>
<evidence type="ECO:0000313" key="8">
    <source>
        <dbReference type="Proteomes" id="UP001595705"/>
    </source>
</evidence>
<dbReference type="PANTHER" id="PTHR42834">
    <property type="entry name" value="ENDONUCLEASE/EXONUCLEASE/PHOSPHATASE FAMILY PROTEIN (AFU_ORTHOLOGUE AFUA_3G09210)"/>
    <property type="match status" value="1"/>
</dbReference>